<dbReference type="Proteomes" id="UP001296104">
    <property type="component" value="Unassembled WGS sequence"/>
</dbReference>
<dbReference type="EMBL" id="CAVMBE010000017">
    <property type="protein sequence ID" value="CAK3965598.1"/>
    <property type="molecule type" value="Genomic_DNA"/>
</dbReference>
<proteinExistence type="predicted"/>
<keyword evidence="1" id="KW-1133">Transmembrane helix</keyword>
<feature type="transmembrane region" description="Helical" evidence="1">
    <location>
        <begin position="136"/>
        <end position="159"/>
    </location>
</feature>
<keyword evidence="1" id="KW-0812">Transmembrane</keyword>
<keyword evidence="1" id="KW-0472">Membrane</keyword>
<evidence type="ECO:0000256" key="1">
    <source>
        <dbReference type="SAM" id="Phobius"/>
    </source>
</evidence>
<protein>
    <submittedName>
        <fullName evidence="2">Uncharacterized protein</fullName>
    </submittedName>
</protein>
<gene>
    <name evidence="2" type="ORF">LECACI_7A003505</name>
</gene>
<sequence length="185" mass="20543">MLDAPVAPAQTSRKTVPGIWIDLRAHDVDLYIVTFGGSLRNAAQTKADAEAMRAAILERVPDAIFHRVGLADFCYGLPAGLDLWHPFECRSSYKITRIVTPDKDELVMWQQEAQQAWELAWAQEAEAQEEYASKRFAVLCLLCGLLVGALGVFMCFVFGPDAALLADSACLFVKRLLPRRMEPAD</sequence>
<evidence type="ECO:0000313" key="3">
    <source>
        <dbReference type="Proteomes" id="UP001296104"/>
    </source>
</evidence>
<comment type="caution">
    <text evidence="2">The sequence shown here is derived from an EMBL/GenBank/DDBJ whole genome shotgun (WGS) entry which is preliminary data.</text>
</comment>
<name>A0AAI8YWY4_9PEZI</name>
<dbReference type="AlphaFoldDB" id="A0AAI8YWY4"/>
<reference evidence="2" key="1">
    <citation type="submission" date="2023-11" db="EMBL/GenBank/DDBJ databases">
        <authorList>
            <person name="Alioto T."/>
            <person name="Alioto T."/>
            <person name="Gomez Garrido J."/>
        </authorList>
    </citation>
    <scope>NUCLEOTIDE SEQUENCE</scope>
</reference>
<evidence type="ECO:0000313" key="2">
    <source>
        <dbReference type="EMBL" id="CAK3965598.1"/>
    </source>
</evidence>
<keyword evidence="3" id="KW-1185">Reference proteome</keyword>
<accession>A0AAI8YWY4</accession>
<organism evidence="2 3">
    <name type="scientific">Lecanosticta acicola</name>
    <dbReference type="NCBI Taxonomy" id="111012"/>
    <lineage>
        <taxon>Eukaryota</taxon>
        <taxon>Fungi</taxon>
        <taxon>Dikarya</taxon>
        <taxon>Ascomycota</taxon>
        <taxon>Pezizomycotina</taxon>
        <taxon>Dothideomycetes</taxon>
        <taxon>Dothideomycetidae</taxon>
        <taxon>Mycosphaerellales</taxon>
        <taxon>Mycosphaerellaceae</taxon>
        <taxon>Lecanosticta</taxon>
    </lineage>
</organism>